<dbReference type="RefSeq" id="WP_395117725.1">
    <property type="nucleotide sequence ID" value="NZ_CP170721.1"/>
</dbReference>
<proteinExistence type="predicted"/>
<protein>
    <submittedName>
        <fullName evidence="1">Uncharacterized protein</fullName>
    </submittedName>
</protein>
<dbReference type="AlphaFoldDB" id="A0AB74UV56"/>
<dbReference type="EMBL" id="CP170721">
    <property type="protein sequence ID" value="XIA20320.1"/>
    <property type="molecule type" value="Genomic_DNA"/>
</dbReference>
<name>A0AB74UV56_9GAMM</name>
<evidence type="ECO:0000313" key="1">
    <source>
        <dbReference type="EMBL" id="XIA20320.1"/>
    </source>
</evidence>
<sequence>MNIEHAEQATTAICANVESALAALQRDRTVNGYGVFSAPWCEKTALRNAFEAISAALQTHAATSWPTLSDYTETNA</sequence>
<accession>A0AB74UV56</accession>
<organism evidence="1">
    <name type="scientific">Rhodanobacter sp. FW102-FHT14D07</name>
    <dbReference type="NCBI Taxonomy" id="3351462"/>
    <lineage>
        <taxon>Bacteria</taxon>
        <taxon>Pseudomonadati</taxon>
        <taxon>Pseudomonadota</taxon>
        <taxon>Gammaproteobacteria</taxon>
        <taxon>Lysobacterales</taxon>
        <taxon>Rhodanobacteraceae</taxon>
        <taxon>Rhodanobacter</taxon>
    </lineage>
</organism>
<reference evidence="1" key="1">
    <citation type="submission" date="2024-10" db="EMBL/GenBank/DDBJ databases">
        <authorList>
            <person name="Lesea H.P."/>
            <person name="Kuehl J.V."/>
            <person name="Chandonia J.-M."/>
        </authorList>
    </citation>
    <scope>NUCLEOTIDE SEQUENCE</scope>
    <source>
        <strain evidence="1">FW102-FHT14D07</strain>
    </source>
</reference>
<gene>
    <name evidence="1" type="ORF">ACFYG5_09415</name>
</gene>